<feature type="compositionally biased region" description="Polar residues" evidence="1">
    <location>
        <begin position="80"/>
        <end position="94"/>
    </location>
</feature>
<keyword evidence="2" id="KW-0812">Transmembrane</keyword>
<accession>A0AAD7ZEG2</accession>
<evidence type="ECO:0000256" key="1">
    <source>
        <dbReference type="SAM" id="MobiDB-lite"/>
    </source>
</evidence>
<feature type="transmembrane region" description="Helical" evidence="2">
    <location>
        <begin position="22"/>
        <end position="43"/>
    </location>
</feature>
<name>A0AAD7ZEG2_DIPPU</name>
<keyword evidence="2" id="KW-1133">Transmembrane helix</keyword>
<dbReference type="AlphaFoldDB" id="A0AAD7ZEG2"/>
<feature type="region of interest" description="Disordered" evidence="1">
    <location>
        <begin position="80"/>
        <end position="111"/>
    </location>
</feature>
<sequence>EYFPRRYDTLPMYEPMAYQVRVFHPLVLAILGMSLITYSSYYASSGLFQSKAPEQRFSNYGSRPTVNLTMDEWLKSGTLQTKVHSSQAENPGNHSESSFPASSSDISATNS</sequence>
<keyword evidence="4" id="KW-1185">Reference proteome</keyword>
<evidence type="ECO:0000256" key="2">
    <source>
        <dbReference type="SAM" id="Phobius"/>
    </source>
</evidence>
<reference evidence="3" key="1">
    <citation type="journal article" date="2023" name="IScience">
        <title>Live-bearing cockroach genome reveals convergent evolutionary mechanisms linked to viviparity in insects and beyond.</title>
        <authorList>
            <person name="Fouks B."/>
            <person name="Harrison M.C."/>
            <person name="Mikhailova A.A."/>
            <person name="Marchal E."/>
            <person name="English S."/>
            <person name="Carruthers M."/>
            <person name="Jennings E.C."/>
            <person name="Chiamaka E.L."/>
            <person name="Frigard R.A."/>
            <person name="Pippel M."/>
            <person name="Attardo G.M."/>
            <person name="Benoit J.B."/>
            <person name="Bornberg-Bauer E."/>
            <person name="Tobe S.S."/>
        </authorList>
    </citation>
    <scope>NUCLEOTIDE SEQUENCE</scope>
    <source>
        <strain evidence="3">Stay&amp;Tobe</strain>
    </source>
</reference>
<reference evidence="3" key="2">
    <citation type="submission" date="2023-05" db="EMBL/GenBank/DDBJ databases">
        <authorList>
            <person name="Fouks B."/>
        </authorList>
    </citation>
    <scope>NUCLEOTIDE SEQUENCE</scope>
    <source>
        <strain evidence="3">Stay&amp;Tobe</strain>
        <tissue evidence="3">Testes</tissue>
    </source>
</reference>
<feature type="non-terminal residue" evidence="3">
    <location>
        <position position="1"/>
    </location>
</feature>
<protein>
    <submittedName>
        <fullName evidence="3">Uncharacterized protein</fullName>
    </submittedName>
</protein>
<feature type="compositionally biased region" description="Low complexity" evidence="1">
    <location>
        <begin position="95"/>
        <end position="111"/>
    </location>
</feature>
<keyword evidence="2" id="KW-0472">Membrane</keyword>
<evidence type="ECO:0000313" key="4">
    <source>
        <dbReference type="Proteomes" id="UP001233999"/>
    </source>
</evidence>
<gene>
    <name evidence="3" type="ORF">L9F63_024815</name>
</gene>
<organism evidence="3 4">
    <name type="scientific">Diploptera punctata</name>
    <name type="common">Pacific beetle cockroach</name>
    <dbReference type="NCBI Taxonomy" id="6984"/>
    <lineage>
        <taxon>Eukaryota</taxon>
        <taxon>Metazoa</taxon>
        <taxon>Ecdysozoa</taxon>
        <taxon>Arthropoda</taxon>
        <taxon>Hexapoda</taxon>
        <taxon>Insecta</taxon>
        <taxon>Pterygota</taxon>
        <taxon>Neoptera</taxon>
        <taxon>Polyneoptera</taxon>
        <taxon>Dictyoptera</taxon>
        <taxon>Blattodea</taxon>
        <taxon>Blaberoidea</taxon>
        <taxon>Blaberidae</taxon>
        <taxon>Diplopterinae</taxon>
        <taxon>Diploptera</taxon>
    </lineage>
</organism>
<proteinExistence type="predicted"/>
<comment type="caution">
    <text evidence="3">The sequence shown here is derived from an EMBL/GenBank/DDBJ whole genome shotgun (WGS) entry which is preliminary data.</text>
</comment>
<evidence type="ECO:0000313" key="3">
    <source>
        <dbReference type="EMBL" id="KAJ9579084.1"/>
    </source>
</evidence>
<dbReference type="EMBL" id="JASPKZ010008703">
    <property type="protein sequence ID" value="KAJ9579084.1"/>
    <property type="molecule type" value="Genomic_DNA"/>
</dbReference>
<feature type="non-terminal residue" evidence="3">
    <location>
        <position position="111"/>
    </location>
</feature>
<dbReference type="Proteomes" id="UP001233999">
    <property type="component" value="Unassembled WGS sequence"/>
</dbReference>